<dbReference type="SUPFAM" id="SSF54928">
    <property type="entry name" value="RNA-binding domain, RBD"/>
    <property type="match status" value="1"/>
</dbReference>
<feature type="compositionally biased region" description="Low complexity" evidence="5">
    <location>
        <begin position="765"/>
        <end position="776"/>
    </location>
</feature>
<dbReference type="EMBL" id="JACSDZ010000005">
    <property type="protein sequence ID" value="KAF7403510.1"/>
    <property type="molecule type" value="Genomic_DNA"/>
</dbReference>
<feature type="compositionally biased region" description="Basic and acidic residues" evidence="5">
    <location>
        <begin position="623"/>
        <end position="665"/>
    </location>
</feature>
<gene>
    <name evidence="7" type="ORF">HZH68_006304</name>
</gene>
<sequence length="794" mass="93685">MTEETQQPETPVQNEAQASSPDVGKLRDNKKEKCRPMTKVVIRRLPPTMTQDQFIEQISPLPEHDYLYFVKADMSLGQFAFSRAYINFMDQQDIFMFREKFDNYVFVDSKGTEYPAVVEFAPFQRLPKKRIGKKKDLKCGTVESDTYYISFLESLKNQETDSTIAQPKTEYSYQPADNTLKKVTTTPLLEYLKQRKQEKQRLRDEKREERRRRDLERRRTKEDPIISKPVYNIEDVCSKHCFVTTLSCTNLEAIRFENQIKNENKVFLSEEKNNDIILNGTLKIESKLHAYKELNSCNKSANSYIKPNKSVSLIKKYIRNNDKQYKFNNACDLHKESYMHNNPEWDRERCIYYWHNTKNNYVDNKHKFKSGQYIGKNEYFSMFSETQFTNIHNMWKLHMTNDTLNSRNHNAVLKNPDLDKETNKDNKENKDERDKASPKDLKNRNKRDEKLREKVPRDRDLKPLTKGYRERMDDRNKDRDIKHQRRHEDKKLYGRRDDRDFLKEDRKNDVRDDRKYDIKEDLKECKERRIEEKRGKSYEKMRLEKKRLAETKRHNVELNIDNINVTCIMKENQDASPEFTEEGLISSISKGMMESVNEKNNGKNSGNIKLNENEQDIESVLDQNKDTETSIRNEKDATEKSRSNEHINRETGIETESDEKKESKVVKRRSSLESGGEGGTGDNNCLRRHKSLDGDGQSNLQKSENEDKEKDKKDPRLERRIRNKDRPAMEIYRPGMGKFSKQRLEREKSTNDDRASLSQSPTPNTTTSAVSKSAKSGAEVRSMTFKRSVSRDIS</sequence>
<dbReference type="PANTHER" id="PTHR13112">
    <property type="entry name" value="UPF3 REGULATOR OF NONSENSE TRANSCRIPTS-LIKE PROTEIN"/>
    <property type="match status" value="1"/>
</dbReference>
<feature type="compositionally biased region" description="Basic and acidic residues" evidence="5">
    <location>
        <begin position="24"/>
        <end position="33"/>
    </location>
</feature>
<feature type="region of interest" description="Disordered" evidence="5">
    <location>
        <begin position="407"/>
        <end position="492"/>
    </location>
</feature>
<feature type="region of interest" description="Disordered" evidence="5">
    <location>
        <begin position="619"/>
        <end position="794"/>
    </location>
</feature>
<dbReference type="AlphaFoldDB" id="A0A834KBJ2"/>
<evidence type="ECO:0000313" key="7">
    <source>
        <dbReference type="EMBL" id="KAF7403510.1"/>
    </source>
</evidence>
<dbReference type="InterPro" id="IPR005120">
    <property type="entry name" value="UPF3_dom"/>
</dbReference>
<dbReference type="Proteomes" id="UP000617340">
    <property type="component" value="Unassembled WGS sequence"/>
</dbReference>
<name>A0A834KBJ2_VESGE</name>
<feature type="compositionally biased region" description="Polar residues" evidence="5">
    <location>
        <begin position="1"/>
        <end position="20"/>
    </location>
</feature>
<evidence type="ECO:0000313" key="8">
    <source>
        <dbReference type="Proteomes" id="UP000617340"/>
    </source>
</evidence>
<dbReference type="GO" id="GO:0000184">
    <property type="term" value="P:nuclear-transcribed mRNA catabolic process, nonsense-mediated decay"/>
    <property type="evidence" value="ECO:0007669"/>
    <property type="project" value="UniProtKB-KW"/>
</dbReference>
<feature type="compositionally biased region" description="Basic and acidic residues" evidence="5">
    <location>
        <begin position="703"/>
        <end position="728"/>
    </location>
</feature>
<evidence type="ECO:0000256" key="3">
    <source>
        <dbReference type="ARBA" id="ARBA00023161"/>
    </source>
</evidence>
<feature type="region of interest" description="Disordered" evidence="5">
    <location>
        <begin position="196"/>
        <end position="219"/>
    </location>
</feature>
<dbReference type="FunFam" id="3.30.70.330:FF:000717">
    <property type="entry name" value="regulator of nonsense transcripts 3B"/>
    <property type="match status" value="1"/>
</dbReference>
<protein>
    <recommendedName>
        <fullName evidence="6">UPF3 domain-containing protein</fullName>
    </recommendedName>
</protein>
<comment type="similarity">
    <text evidence="2">Belongs to the RENT3 family.</text>
</comment>
<dbReference type="GO" id="GO:0005730">
    <property type="term" value="C:nucleolus"/>
    <property type="evidence" value="ECO:0007669"/>
    <property type="project" value="TreeGrafter"/>
</dbReference>
<reference evidence="7" key="1">
    <citation type="journal article" date="2020" name="G3 (Bethesda)">
        <title>High-Quality Assemblies for Three Invasive Social Wasps from the &lt;i&gt;Vespula&lt;/i&gt; Genus.</title>
        <authorList>
            <person name="Harrop T.W.R."/>
            <person name="Guhlin J."/>
            <person name="McLaughlin G.M."/>
            <person name="Permina E."/>
            <person name="Stockwell P."/>
            <person name="Gilligan J."/>
            <person name="Le Lec M.F."/>
            <person name="Gruber M.A.M."/>
            <person name="Quinn O."/>
            <person name="Lovegrove M."/>
            <person name="Duncan E.J."/>
            <person name="Remnant E.J."/>
            <person name="Van Eeckhoven J."/>
            <person name="Graham B."/>
            <person name="Knapp R.A."/>
            <person name="Langford K.W."/>
            <person name="Kronenberg Z."/>
            <person name="Press M.O."/>
            <person name="Eacker S.M."/>
            <person name="Wilson-Rankin E.E."/>
            <person name="Purcell J."/>
            <person name="Lester P.J."/>
            <person name="Dearden P.K."/>
        </authorList>
    </citation>
    <scope>NUCLEOTIDE SEQUENCE</scope>
    <source>
        <strain evidence="7">Linc-1</strain>
    </source>
</reference>
<feature type="region of interest" description="Disordered" evidence="5">
    <location>
        <begin position="1"/>
        <end position="33"/>
    </location>
</feature>
<accession>A0A834KBJ2</accession>
<feature type="compositionally biased region" description="Basic and acidic residues" evidence="5">
    <location>
        <begin position="416"/>
        <end position="492"/>
    </location>
</feature>
<keyword evidence="3" id="KW-0866">Nonsense-mediated mRNA decay</keyword>
<dbReference type="InterPro" id="IPR012677">
    <property type="entry name" value="Nucleotide-bd_a/b_plait_sf"/>
</dbReference>
<dbReference type="GO" id="GO:0003729">
    <property type="term" value="F:mRNA binding"/>
    <property type="evidence" value="ECO:0007669"/>
    <property type="project" value="TreeGrafter"/>
</dbReference>
<keyword evidence="8" id="KW-1185">Reference proteome</keyword>
<evidence type="ECO:0000256" key="5">
    <source>
        <dbReference type="SAM" id="MobiDB-lite"/>
    </source>
</evidence>
<proteinExistence type="inferred from homology"/>
<evidence type="ECO:0000256" key="1">
    <source>
        <dbReference type="ARBA" id="ARBA00004123"/>
    </source>
</evidence>
<feature type="domain" description="UPF3" evidence="6">
    <location>
        <begin position="37"/>
        <end position="197"/>
    </location>
</feature>
<keyword evidence="4" id="KW-0539">Nucleus</keyword>
<dbReference type="PANTHER" id="PTHR13112:SF0">
    <property type="entry name" value="FI21285P1"/>
    <property type="match status" value="1"/>
</dbReference>
<comment type="caution">
    <text evidence="7">The sequence shown here is derived from an EMBL/GenBank/DDBJ whole genome shotgun (WGS) entry which is preliminary data.</text>
</comment>
<evidence type="ECO:0000259" key="6">
    <source>
        <dbReference type="Pfam" id="PF03467"/>
    </source>
</evidence>
<feature type="compositionally biased region" description="Basic and acidic residues" evidence="5">
    <location>
        <begin position="742"/>
        <end position="755"/>
    </location>
</feature>
<evidence type="ECO:0000256" key="4">
    <source>
        <dbReference type="ARBA" id="ARBA00023242"/>
    </source>
</evidence>
<organism evidence="7 8">
    <name type="scientific">Vespula germanica</name>
    <name type="common">German yellow jacket</name>
    <name type="synonym">Paravespula germanica</name>
    <dbReference type="NCBI Taxonomy" id="30212"/>
    <lineage>
        <taxon>Eukaryota</taxon>
        <taxon>Metazoa</taxon>
        <taxon>Ecdysozoa</taxon>
        <taxon>Arthropoda</taxon>
        <taxon>Hexapoda</taxon>
        <taxon>Insecta</taxon>
        <taxon>Pterygota</taxon>
        <taxon>Neoptera</taxon>
        <taxon>Endopterygota</taxon>
        <taxon>Hymenoptera</taxon>
        <taxon>Apocrita</taxon>
        <taxon>Aculeata</taxon>
        <taxon>Vespoidea</taxon>
        <taxon>Vespidae</taxon>
        <taxon>Vespinae</taxon>
        <taxon>Vespula</taxon>
    </lineage>
</organism>
<dbReference type="Gene3D" id="3.30.70.330">
    <property type="match status" value="1"/>
</dbReference>
<dbReference type="GO" id="GO:0005737">
    <property type="term" value="C:cytoplasm"/>
    <property type="evidence" value="ECO:0007669"/>
    <property type="project" value="TreeGrafter"/>
</dbReference>
<dbReference type="GO" id="GO:0045727">
    <property type="term" value="P:positive regulation of translation"/>
    <property type="evidence" value="ECO:0007669"/>
    <property type="project" value="TreeGrafter"/>
</dbReference>
<dbReference type="InterPro" id="IPR039722">
    <property type="entry name" value="Upf3"/>
</dbReference>
<dbReference type="InterPro" id="IPR035979">
    <property type="entry name" value="RBD_domain_sf"/>
</dbReference>
<evidence type="ECO:0000256" key="2">
    <source>
        <dbReference type="ARBA" id="ARBA00005991"/>
    </source>
</evidence>
<comment type="subcellular location">
    <subcellularLocation>
        <location evidence="1">Nucleus</location>
    </subcellularLocation>
</comment>
<dbReference type="Pfam" id="PF03467">
    <property type="entry name" value="Smg4_UPF3"/>
    <property type="match status" value="1"/>
</dbReference>